<dbReference type="Pfam" id="PF15928">
    <property type="entry name" value="DUF4746"/>
    <property type="match status" value="1"/>
</dbReference>
<feature type="coiled-coil region" evidence="1">
    <location>
        <begin position="331"/>
        <end position="358"/>
    </location>
</feature>
<evidence type="ECO:0000313" key="3">
    <source>
        <dbReference type="EMBL" id="CAK1584860.1"/>
    </source>
</evidence>
<dbReference type="SUPFAM" id="SSF52833">
    <property type="entry name" value="Thioredoxin-like"/>
    <property type="match status" value="1"/>
</dbReference>
<evidence type="ECO:0000313" key="4">
    <source>
        <dbReference type="Proteomes" id="UP001314205"/>
    </source>
</evidence>
<sequence length="564" mass="65103">MAKKKIEIYIDVNTEKEFDNILNQYNKNLICAQIYCSYFGYCTALDHLFMKMKLEWSDGHALLLRVAADEIESLKRFRGQSNPIFLFILNRKIINIFRGINNIRFGEIARSEIEYYQELQKGGSVERQTYDIDEATPEEVEWNNIRKSEREEVLKSALARKAARQAARKQHRAELMIPFLQHLNFVLYWPNATHAHPELYERWDAHNIIMVGREEIQLTREVAEDVLYAGDAPINEASMHVLLSAPALAICFRILDTDKHFVSLVRKILYEEIPPIDESKPLADQPPQKTAFDLYKSYSLPKEEIWQKRREERMSRKEQARINRARRLSEMQRLARQAKEDAIQNKRAEREKRKLELLKAGNITALDDLKGSSVDMEVDITIPEKLSDDEVEESSEEEDENEYFPPPGLLIPGFYAPPNDIAKVNGLAILFPKIVLENVTPQPEFLPPHVLVLVDMTKRYKAIESLAKHKTAVIHMGIFKATTPYCAVHVAYGVKHFDSLKLSIDLDDLKLAFMLSIKVDLPLLELMGLNPYHVSRDSEAGEDECAAMFPVNYGDAYPEFEDFD</sequence>
<dbReference type="PANTHER" id="PTHR46135">
    <property type="entry name" value="NME/NM23 FAMILY MEMBER 8"/>
    <property type="match status" value="1"/>
</dbReference>
<dbReference type="InterPro" id="IPR036249">
    <property type="entry name" value="Thioredoxin-like_sf"/>
</dbReference>
<keyword evidence="4" id="KW-1185">Reference proteome</keyword>
<dbReference type="PANTHER" id="PTHR46135:SF3">
    <property type="entry name" value="NME_NM23 FAMILY MEMBER 8"/>
    <property type="match status" value="1"/>
</dbReference>
<proteinExistence type="predicted"/>
<dbReference type="Proteomes" id="UP001314205">
    <property type="component" value="Unassembled WGS sequence"/>
</dbReference>
<dbReference type="AlphaFoldDB" id="A0AAV1KQV8"/>
<dbReference type="InterPro" id="IPR051766">
    <property type="entry name" value="TXND_domain-containing"/>
</dbReference>
<feature type="domain" description="DUF4746" evidence="2">
    <location>
        <begin position="242"/>
        <end position="559"/>
    </location>
</feature>
<accession>A0AAV1KQV8</accession>
<dbReference type="InterPro" id="IPR031827">
    <property type="entry name" value="DUF4746"/>
</dbReference>
<evidence type="ECO:0000259" key="2">
    <source>
        <dbReference type="Pfam" id="PF15928"/>
    </source>
</evidence>
<name>A0AAV1KQV8_9NEOP</name>
<organism evidence="3 4">
    <name type="scientific">Parnassius mnemosyne</name>
    <name type="common">clouded apollo</name>
    <dbReference type="NCBI Taxonomy" id="213953"/>
    <lineage>
        <taxon>Eukaryota</taxon>
        <taxon>Metazoa</taxon>
        <taxon>Ecdysozoa</taxon>
        <taxon>Arthropoda</taxon>
        <taxon>Hexapoda</taxon>
        <taxon>Insecta</taxon>
        <taxon>Pterygota</taxon>
        <taxon>Neoptera</taxon>
        <taxon>Endopterygota</taxon>
        <taxon>Lepidoptera</taxon>
        <taxon>Glossata</taxon>
        <taxon>Ditrysia</taxon>
        <taxon>Papilionoidea</taxon>
        <taxon>Papilionidae</taxon>
        <taxon>Parnassiinae</taxon>
        <taxon>Parnassini</taxon>
        <taxon>Parnassius</taxon>
        <taxon>Driopa</taxon>
    </lineage>
</organism>
<dbReference type="Gene3D" id="3.40.30.10">
    <property type="entry name" value="Glutaredoxin"/>
    <property type="match status" value="1"/>
</dbReference>
<gene>
    <name evidence="3" type="ORF">PARMNEM_LOCUS6031</name>
</gene>
<protein>
    <recommendedName>
        <fullName evidence="2">DUF4746 domain-containing protein</fullName>
    </recommendedName>
</protein>
<reference evidence="3 4" key="1">
    <citation type="submission" date="2023-11" db="EMBL/GenBank/DDBJ databases">
        <authorList>
            <person name="Hedman E."/>
            <person name="Englund M."/>
            <person name="Stromberg M."/>
            <person name="Nyberg Akerstrom W."/>
            <person name="Nylinder S."/>
            <person name="Jareborg N."/>
            <person name="Kallberg Y."/>
            <person name="Kronander E."/>
        </authorList>
    </citation>
    <scope>NUCLEOTIDE SEQUENCE [LARGE SCALE GENOMIC DNA]</scope>
</reference>
<evidence type="ECO:0000256" key="1">
    <source>
        <dbReference type="SAM" id="Coils"/>
    </source>
</evidence>
<keyword evidence="1" id="KW-0175">Coiled coil</keyword>
<comment type="caution">
    <text evidence="3">The sequence shown here is derived from an EMBL/GenBank/DDBJ whole genome shotgun (WGS) entry which is preliminary data.</text>
</comment>
<dbReference type="EMBL" id="CAVLGL010000068">
    <property type="protein sequence ID" value="CAK1584860.1"/>
    <property type="molecule type" value="Genomic_DNA"/>
</dbReference>